<reference evidence="6" key="3">
    <citation type="submission" date="2020-12" db="UniProtKB">
        <authorList>
            <consortium name="EnsemblPlants"/>
        </authorList>
    </citation>
    <scope>IDENTIFICATION</scope>
</reference>
<dbReference type="Gramene" id="Pp3c10_15710V3.3">
    <property type="protein sequence ID" value="Pp3c10_15710V3.3"/>
    <property type="gene ID" value="Pp3c10_15710"/>
</dbReference>
<dbReference type="EnsemblPlants" id="Pp3c10_15710V3.6">
    <property type="protein sequence ID" value="Pp3c10_15710V3.6"/>
    <property type="gene ID" value="Pp3c10_15710"/>
</dbReference>
<feature type="region of interest" description="Disordered" evidence="4">
    <location>
        <begin position="338"/>
        <end position="362"/>
    </location>
</feature>
<organism evidence="5">
    <name type="scientific">Physcomitrium patens</name>
    <name type="common">Spreading-leaved earth moss</name>
    <name type="synonym">Physcomitrella patens</name>
    <dbReference type="NCBI Taxonomy" id="3218"/>
    <lineage>
        <taxon>Eukaryota</taxon>
        <taxon>Viridiplantae</taxon>
        <taxon>Streptophyta</taxon>
        <taxon>Embryophyta</taxon>
        <taxon>Bryophyta</taxon>
        <taxon>Bryophytina</taxon>
        <taxon>Bryopsida</taxon>
        <taxon>Funariidae</taxon>
        <taxon>Funariales</taxon>
        <taxon>Funariaceae</taxon>
        <taxon>Physcomitrium</taxon>
    </lineage>
</organism>
<dbReference type="Gramene" id="Pp3c10_15710V3.6">
    <property type="protein sequence ID" value="Pp3c10_15710V3.6"/>
    <property type="gene ID" value="Pp3c10_15710"/>
</dbReference>
<dbReference type="PANTHER" id="PTHR14221:SF0">
    <property type="entry name" value="WD REPEAT-CONTAINING PROTEIN 44"/>
    <property type="match status" value="1"/>
</dbReference>
<dbReference type="Gramene" id="Pp3c10_15710V3.1">
    <property type="protein sequence ID" value="Pp3c10_15710V3.1"/>
    <property type="gene ID" value="Pp3c10_15710"/>
</dbReference>
<feature type="region of interest" description="Disordered" evidence="4">
    <location>
        <begin position="1"/>
        <end position="53"/>
    </location>
</feature>
<dbReference type="SUPFAM" id="SSF50978">
    <property type="entry name" value="WD40 repeat-like"/>
    <property type="match status" value="1"/>
</dbReference>
<dbReference type="Gramene" id="Pp3c10_15710V3.5">
    <property type="protein sequence ID" value="Pp3c10_15710V3.5"/>
    <property type="gene ID" value="Pp3c10_15710"/>
</dbReference>
<dbReference type="Gramene" id="Pp3c10_15710V3.2">
    <property type="protein sequence ID" value="Pp3c10_15710V3.2"/>
    <property type="gene ID" value="Pp3c10_15710"/>
</dbReference>
<dbReference type="OrthoDB" id="408728at2759"/>
<keyword evidence="1 3" id="KW-0853">WD repeat</keyword>
<dbReference type="InterPro" id="IPR019775">
    <property type="entry name" value="WD40_repeat_CS"/>
</dbReference>
<dbReference type="EnsemblPlants" id="Pp3c10_15710V3.8">
    <property type="protein sequence ID" value="Pp3c10_15710V3.8"/>
    <property type="gene ID" value="Pp3c10_15710"/>
</dbReference>
<dbReference type="RefSeq" id="XP_024386065.1">
    <property type="nucleotide sequence ID" value="XM_024530297.2"/>
</dbReference>
<dbReference type="Gramene" id="Pp3c10_15710V3.8">
    <property type="protein sequence ID" value="Pp3c10_15710V3.8"/>
    <property type="gene ID" value="Pp3c10_15710"/>
</dbReference>
<dbReference type="GeneID" id="112287364"/>
<dbReference type="InterPro" id="IPR040324">
    <property type="entry name" value="WDR44/Dgr2"/>
</dbReference>
<protein>
    <recommendedName>
        <fullName evidence="8">WD repeat-containing protein 44</fullName>
    </recommendedName>
</protein>
<feature type="region of interest" description="Disordered" evidence="4">
    <location>
        <begin position="378"/>
        <end position="454"/>
    </location>
</feature>
<evidence type="ECO:0000313" key="7">
    <source>
        <dbReference type="Proteomes" id="UP000006727"/>
    </source>
</evidence>
<evidence type="ECO:0000256" key="3">
    <source>
        <dbReference type="PROSITE-ProRule" id="PRU00221"/>
    </source>
</evidence>
<dbReference type="EnsemblPlants" id="Pp3c10_15710V3.1">
    <property type="protein sequence ID" value="Pp3c10_15710V3.1"/>
    <property type="gene ID" value="Pp3c10_15710"/>
</dbReference>
<reference evidence="5 7" key="2">
    <citation type="journal article" date="2018" name="Plant J.">
        <title>The Physcomitrella patens chromosome-scale assembly reveals moss genome structure and evolution.</title>
        <authorList>
            <person name="Lang D."/>
            <person name="Ullrich K.K."/>
            <person name="Murat F."/>
            <person name="Fuchs J."/>
            <person name="Jenkins J."/>
            <person name="Haas F.B."/>
            <person name="Piednoel M."/>
            <person name="Gundlach H."/>
            <person name="Van Bel M."/>
            <person name="Meyberg R."/>
            <person name="Vives C."/>
            <person name="Morata J."/>
            <person name="Symeonidi A."/>
            <person name="Hiss M."/>
            <person name="Muchero W."/>
            <person name="Kamisugi Y."/>
            <person name="Saleh O."/>
            <person name="Blanc G."/>
            <person name="Decker E.L."/>
            <person name="van Gessel N."/>
            <person name="Grimwood J."/>
            <person name="Hayes R.D."/>
            <person name="Graham S.W."/>
            <person name="Gunter L.E."/>
            <person name="McDaniel S.F."/>
            <person name="Hoernstein S.N.W."/>
            <person name="Larsson A."/>
            <person name="Li F.W."/>
            <person name="Perroud P.F."/>
            <person name="Phillips J."/>
            <person name="Ranjan P."/>
            <person name="Rokshar D.S."/>
            <person name="Rothfels C.J."/>
            <person name="Schneider L."/>
            <person name="Shu S."/>
            <person name="Stevenson D.W."/>
            <person name="Thummler F."/>
            <person name="Tillich M."/>
            <person name="Villarreal Aguilar J.C."/>
            <person name="Widiez T."/>
            <person name="Wong G.K."/>
            <person name="Wymore A."/>
            <person name="Zhang Y."/>
            <person name="Zimmer A.D."/>
            <person name="Quatrano R.S."/>
            <person name="Mayer K.F.X."/>
            <person name="Goodstein D."/>
            <person name="Casacuberta J.M."/>
            <person name="Vandepoele K."/>
            <person name="Reski R."/>
            <person name="Cuming A.C."/>
            <person name="Tuskan G.A."/>
            <person name="Maumus F."/>
            <person name="Salse J."/>
            <person name="Schmutz J."/>
            <person name="Rensing S.A."/>
        </authorList>
    </citation>
    <scope>NUCLEOTIDE SEQUENCE [LARGE SCALE GENOMIC DNA]</scope>
    <source>
        <strain evidence="6 7">cv. Gransden 2004</strain>
    </source>
</reference>
<evidence type="ECO:0000256" key="2">
    <source>
        <dbReference type="ARBA" id="ARBA00022737"/>
    </source>
</evidence>
<dbReference type="PROSITE" id="PS50294">
    <property type="entry name" value="WD_REPEATS_REGION"/>
    <property type="match status" value="2"/>
</dbReference>
<reference evidence="5 7" key="1">
    <citation type="journal article" date="2008" name="Science">
        <title>The Physcomitrella genome reveals evolutionary insights into the conquest of land by plants.</title>
        <authorList>
            <person name="Rensing S."/>
            <person name="Lang D."/>
            <person name="Zimmer A."/>
            <person name="Terry A."/>
            <person name="Salamov A."/>
            <person name="Shapiro H."/>
            <person name="Nishiyama T."/>
            <person name="Perroud P.-F."/>
            <person name="Lindquist E."/>
            <person name="Kamisugi Y."/>
            <person name="Tanahashi T."/>
            <person name="Sakakibara K."/>
            <person name="Fujita T."/>
            <person name="Oishi K."/>
            <person name="Shin-I T."/>
            <person name="Kuroki Y."/>
            <person name="Toyoda A."/>
            <person name="Suzuki Y."/>
            <person name="Hashimoto A."/>
            <person name="Yamaguchi K."/>
            <person name="Sugano A."/>
            <person name="Kohara Y."/>
            <person name="Fujiyama A."/>
            <person name="Anterola A."/>
            <person name="Aoki S."/>
            <person name="Ashton N."/>
            <person name="Barbazuk W.B."/>
            <person name="Barker E."/>
            <person name="Bennetzen J."/>
            <person name="Bezanilla M."/>
            <person name="Blankenship R."/>
            <person name="Cho S.H."/>
            <person name="Dutcher S."/>
            <person name="Estelle M."/>
            <person name="Fawcett J.A."/>
            <person name="Gundlach H."/>
            <person name="Hanada K."/>
            <person name="Heyl A."/>
            <person name="Hicks K.A."/>
            <person name="Hugh J."/>
            <person name="Lohr M."/>
            <person name="Mayer K."/>
            <person name="Melkozernov A."/>
            <person name="Murata T."/>
            <person name="Nelson D."/>
            <person name="Pils B."/>
            <person name="Prigge M."/>
            <person name="Reiss B."/>
            <person name="Renner T."/>
            <person name="Rombauts S."/>
            <person name="Rushton P."/>
            <person name="Sanderfoot A."/>
            <person name="Schween G."/>
            <person name="Shiu S.-H."/>
            <person name="Stueber K."/>
            <person name="Theodoulou F.L."/>
            <person name="Tu H."/>
            <person name="Van de Peer Y."/>
            <person name="Verrier P.J."/>
            <person name="Waters E."/>
            <person name="Wood A."/>
            <person name="Yang L."/>
            <person name="Cove D."/>
            <person name="Cuming A."/>
            <person name="Hasebe M."/>
            <person name="Lucas S."/>
            <person name="Mishler D.B."/>
            <person name="Reski R."/>
            <person name="Grigoriev I."/>
            <person name="Quatrano R.S."/>
            <person name="Boore J.L."/>
        </authorList>
    </citation>
    <scope>NUCLEOTIDE SEQUENCE [LARGE SCALE GENOMIC DNA]</scope>
    <source>
        <strain evidence="6 7">cv. Gransden 2004</strain>
    </source>
</reference>
<dbReference type="EnsemblPlants" id="Pp3c10_15710V3.3">
    <property type="protein sequence ID" value="Pp3c10_15710V3.3"/>
    <property type="gene ID" value="Pp3c10_15710"/>
</dbReference>
<dbReference type="EnsemblPlants" id="Pp3c10_15710V3.2">
    <property type="protein sequence ID" value="Pp3c10_15710V3.2"/>
    <property type="gene ID" value="Pp3c10_15710"/>
</dbReference>
<dbReference type="InterPro" id="IPR015943">
    <property type="entry name" value="WD40/YVTN_repeat-like_dom_sf"/>
</dbReference>
<feature type="compositionally biased region" description="Low complexity" evidence="4">
    <location>
        <begin position="538"/>
        <end position="547"/>
    </location>
</feature>
<dbReference type="Proteomes" id="UP000006727">
    <property type="component" value="Chromosome 10"/>
</dbReference>
<feature type="region of interest" description="Disordered" evidence="4">
    <location>
        <begin position="538"/>
        <end position="601"/>
    </location>
</feature>
<feature type="region of interest" description="Disordered" evidence="4">
    <location>
        <begin position="1022"/>
        <end position="1056"/>
    </location>
</feature>
<dbReference type="SMART" id="SM00320">
    <property type="entry name" value="WD40"/>
    <property type="match status" value="6"/>
</dbReference>
<dbReference type="PANTHER" id="PTHR14221">
    <property type="entry name" value="WD REPEAT DOMAIN 44"/>
    <property type="match status" value="1"/>
</dbReference>
<dbReference type="Gene3D" id="2.130.10.10">
    <property type="entry name" value="YVTN repeat-like/Quinoprotein amine dehydrogenase"/>
    <property type="match status" value="2"/>
</dbReference>
<keyword evidence="7" id="KW-1185">Reference proteome</keyword>
<dbReference type="InterPro" id="IPR036322">
    <property type="entry name" value="WD40_repeat_dom_sf"/>
</dbReference>
<evidence type="ECO:0000313" key="6">
    <source>
        <dbReference type="EnsemblPlants" id="Pp3c10_15710V3.1"/>
    </source>
</evidence>
<dbReference type="FunCoup" id="A0A2K1JZ62">
    <property type="interactions" value="3547"/>
</dbReference>
<feature type="repeat" description="WD" evidence="3">
    <location>
        <begin position="843"/>
        <end position="875"/>
    </location>
</feature>
<evidence type="ECO:0000313" key="5">
    <source>
        <dbReference type="EMBL" id="PNR46809.1"/>
    </source>
</evidence>
<feature type="region of interest" description="Disordered" evidence="4">
    <location>
        <begin position="248"/>
        <end position="270"/>
    </location>
</feature>
<feature type="repeat" description="WD" evidence="3">
    <location>
        <begin position="473"/>
        <end position="506"/>
    </location>
</feature>
<feature type="compositionally biased region" description="Basic and acidic residues" evidence="4">
    <location>
        <begin position="1"/>
        <end position="15"/>
    </location>
</feature>
<evidence type="ECO:0008006" key="8">
    <source>
        <dbReference type="Google" id="ProtNLM"/>
    </source>
</evidence>
<gene>
    <name evidence="6" type="primary">LOC112287364</name>
    <name evidence="5" type="ORF">PHYPA_013929</name>
</gene>
<dbReference type="EnsemblPlants" id="Pp3c10_15710V3.4">
    <property type="protein sequence ID" value="Pp3c10_15710V3.4"/>
    <property type="gene ID" value="Pp3c10_15710"/>
</dbReference>
<proteinExistence type="predicted"/>
<feature type="compositionally biased region" description="Basic and acidic residues" evidence="4">
    <location>
        <begin position="552"/>
        <end position="601"/>
    </location>
</feature>
<feature type="compositionally biased region" description="Polar residues" evidence="4">
    <location>
        <begin position="909"/>
        <end position="924"/>
    </location>
</feature>
<name>A0A2K1JZ62_PHYPA</name>
<dbReference type="EnsemblPlants" id="Pp3c10_15710V3.5">
    <property type="protein sequence ID" value="Pp3c10_15710V3.5"/>
    <property type="gene ID" value="Pp3c10_15710"/>
</dbReference>
<dbReference type="Gramene" id="Pp3c10_15710V3.4">
    <property type="protein sequence ID" value="Pp3c10_15710V3.4"/>
    <property type="gene ID" value="Pp3c10_15710"/>
</dbReference>
<keyword evidence="2" id="KW-0677">Repeat</keyword>
<dbReference type="STRING" id="3218.A0A2K1JZ62"/>
<dbReference type="AlphaFoldDB" id="A0A2K1JZ62"/>
<dbReference type="PROSITE" id="PS00678">
    <property type="entry name" value="WD_REPEATS_1"/>
    <property type="match status" value="1"/>
</dbReference>
<sequence length="1101" mass="119932">MDGKIGSEDEFHETLEDITSASSSEAEEGGRRAMRAGIAGVAPATSRERPPVWTPSSFHSKFSVWKNDPSSITDRRQRLFQNWGIKNLREDPSTGSTSSLANKSLLTSGADKVGQYVWKVSQSVSCVSSADTDETSARETLAEKRADSNTVENGFAIDSGNKRLEENSGAVLREGNSKLGPVLSRLGPVSAVTFREGSNGSTFRSSGNSPDVSPYPECHTKLMASPEGSLSPLWDGCANTEAGHLYQASSSQEKLSHSYDTDNGYETRSQDGYSAAEDYNIDDLLKIKDLDSGKEFLINRFSTDGSLHMLREVDTGRELTLAEFEKVVGLSPITQEMMRRQQAAESGSSNEKQGSGKTSGKKKNGWLKYFVVKRSTKEKPVIGGSTRSDKQSLSGEDTDGSTKGGRLSPIGSSKGGNSREGSFADPDRDVSTKGELPSDDTAGPTWRQPQKVKVKLRRKSVKELSGLYMGQEIQAHQGAIWTMKFSTDGRYLASAGQDRVIQVWEVVDHPSVLESDISGGQENGDFDNGVHLQVNGGSVKNGSVKVGQHYSSKADKEGSTKGGKIENTEVEKDGNTKFSKDSSTRSAKEGSTKGGKIEHTEVDKDGNTKFLKECSTRGAKEGSTKGVKSPWQDLKLGHPHKGHLPKLFWLSEKPVCSFHGHTGDILDLSWSQSKLLLSSSMDKTVRLWHISEEDCLRVFCHNDYVTCVQFNPVDDSYFLSGSLDYKLRTWSIPGHQVVDWIDLREMITAVSYVPDGEKAIVGSHKGTCRFYNTKGNKLQLDASFDVRTENKKGRGKKITGLHCMPGDPQKVLVTSNDSRIRVYDGMGLCAKYKGLKNINSQISASYTRNGDYIISASEDSRVLIWSSDNKDPSSAKSLYGRDKQLACEEFSCRFVSLAIPWPGTRNYSSFSQPDIGTPAGSDSNGDARAASEAEFSSPPNCADLEQSDDKFDCSDRFLSCRDPSDRFLSFRDQVDVDEDSDSIDQVDSARFENQGSLSGDGENFFPQPQSCRSFFDSIGPNGSTTRCSGEQPPASGSPLSSGFGMMRSASLGSDDGRRIVEDTAPAEDTPAVSALWGLVIVTAGLDGKVRTFQNYGHPVRL</sequence>
<evidence type="ECO:0000256" key="4">
    <source>
        <dbReference type="SAM" id="MobiDB-lite"/>
    </source>
</evidence>
<dbReference type="Pfam" id="PF00400">
    <property type="entry name" value="WD40"/>
    <property type="match status" value="4"/>
</dbReference>
<feature type="region of interest" description="Disordered" evidence="4">
    <location>
        <begin position="909"/>
        <end position="943"/>
    </location>
</feature>
<dbReference type="EMBL" id="ABEU02000010">
    <property type="protein sequence ID" value="PNR46809.1"/>
    <property type="molecule type" value="Genomic_DNA"/>
</dbReference>
<feature type="repeat" description="WD" evidence="3">
    <location>
        <begin position="658"/>
        <end position="698"/>
    </location>
</feature>
<dbReference type="PaxDb" id="3218-PP1S145_123V6.1"/>
<evidence type="ECO:0000256" key="1">
    <source>
        <dbReference type="ARBA" id="ARBA00022574"/>
    </source>
</evidence>
<accession>A0A2K1JZ62</accession>
<dbReference type="InterPro" id="IPR001680">
    <property type="entry name" value="WD40_rpt"/>
</dbReference>
<dbReference type="PROSITE" id="PS50082">
    <property type="entry name" value="WD_REPEATS_2"/>
    <property type="match status" value="4"/>
</dbReference>
<feature type="repeat" description="WD" evidence="3">
    <location>
        <begin position="698"/>
        <end position="732"/>
    </location>
</feature>
<dbReference type="KEGG" id="ppp:112287364"/>